<evidence type="ECO:0000256" key="1">
    <source>
        <dbReference type="SAM" id="MobiDB-lite"/>
    </source>
</evidence>
<organism evidence="2">
    <name type="scientific">Arundo donax</name>
    <name type="common">Giant reed</name>
    <name type="synonym">Donax arundinaceus</name>
    <dbReference type="NCBI Taxonomy" id="35708"/>
    <lineage>
        <taxon>Eukaryota</taxon>
        <taxon>Viridiplantae</taxon>
        <taxon>Streptophyta</taxon>
        <taxon>Embryophyta</taxon>
        <taxon>Tracheophyta</taxon>
        <taxon>Spermatophyta</taxon>
        <taxon>Magnoliopsida</taxon>
        <taxon>Liliopsida</taxon>
        <taxon>Poales</taxon>
        <taxon>Poaceae</taxon>
        <taxon>PACMAD clade</taxon>
        <taxon>Arundinoideae</taxon>
        <taxon>Arundineae</taxon>
        <taxon>Arundo</taxon>
    </lineage>
</organism>
<feature type="region of interest" description="Disordered" evidence="1">
    <location>
        <begin position="1"/>
        <end position="27"/>
    </location>
</feature>
<name>A0A0A8ZCN1_ARUDO</name>
<accession>A0A0A8ZCN1</accession>
<reference evidence="2" key="2">
    <citation type="journal article" date="2015" name="Data Brief">
        <title>Shoot transcriptome of the giant reed, Arundo donax.</title>
        <authorList>
            <person name="Barrero R.A."/>
            <person name="Guerrero F.D."/>
            <person name="Moolhuijzen P."/>
            <person name="Goolsby J.A."/>
            <person name="Tidwell J."/>
            <person name="Bellgard S.E."/>
            <person name="Bellgard M.I."/>
        </authorList>
    </citation>
    <scope>NUCLEOTIDE SEQUENCE</scope>
    <source>
        <tissue evidence="2">Shoot tissue taken approximately 20 cm above the soil surface</tissue>
    </source>
</reference>
<evidence type="ECO:0000313" key="2">
    <source>
        <dbReference type="EMBL" id="JAD37139.1"/>
    </source>
</evidence>
<sequence length="27" mass="2898">MATEARKTKASSAAMIMKDGRKDDDAV</sequence>
<feature type="compositionally biased region" description="Basic and acidic residues" evidence="1">
    <location>
        <begin position="18"/>
        <end position="27"/>
    </location>
</feature>
<proteinExistence type="predicted"/>
<protein>
    <submittedName>
        <fullName evidence="2">Uncharacterized protein</fullName>
    </submittedName>
</protein>
<reference evidence="2" key="1">
    <citation type="submission" date="2014-09" db="EMBL/GenBank/DDBJ databases">
        <authorList>
            <person name="Magalhaes I.L.F."/>
            <person name="Oliveira U."/>
            <person name="Santos F.R."/>
            <person name="Vidigal T.H.D.A."/>
            <person name="Brescovit A.D."/>
            <person name="Santos A.J."/>
        </authorList>
    </citation>
    <scope>NUCLEOTIDE SEQUENCE</scope>
    <source>
        <tissue evidence="2">Shoot tissue taken approximately 20 cm above the soil surface</tissue>
    </source>
</reference>
<dbReference type="EMBL" id="GBRH01260756">
    <property type="protein sequence ID" value="JAD37139.1"/>
    <property type="molecule type" value="Transcribed_RNA"/>
</dbReference>
<dbReference type="AlphaFoldDB" id="A0A0A8ZCN1"/>